<reference evidence="2" key="1">
    <citation type="submission" date="2022-03" db="EMBL/GenBank/DDBJ databases">
        <authorList>
            <person name="Tunstrom K."/>
        </authorList>
    </citation>
    <scope>NUCLEOTIDE SEQUENCE</scope>
</reference>
<evidence type="ECO:0000256" key="1">
    <source>
        <dbReference type="SAM" id="Coils"/>
    </source>
</evidence>
<organism evidence="2 3">
    <name type="scientific">Euphydryas editha</name>
    <name type="common">Edith's checkerspot</name>
    <dbReference type="NCBI Taxonomy" id="104508"/>
    <lineage>
        <taxon>Eukaryota</taxon>
        <taxon>Metazoa</taxon>
        <taxon>Ecdysozoa</taxon>
        <taxon>Arthropoda</taxon>
        <taxon>Hexapoda</taxon>
        <taxon>Insecta</taxon>
        <taxon>Pterygota</taxon>
        <taxon>Neoptera</taxon>
        <taxon>Endopterygota</taxon>
        <taxon>Lepidoptera</taxon>
        <taxon>Glossata</taxon>
        <taxon>Ditrysia</taxon>
        <taxon>Papilionoidea</taxon>
        <taxon>Nymphalidae</taxon>
        <taxon>Nymphalinae</taxon>
        <taxon>Euphydryas</taxon>
    </lineage>
</organism>
<evidence type="ECO:0000313" key="3">
    <source>
        <dbReference type="Proteomes" id="UP001153954"/>
    </source>
</evidence>
<accession>A0AAU9TP37</accession>
<keyword evidence="1" id="KW-0175">Coiled coil</keyword>
<dbReference type="AlphaFoldDB" id="A0AAU9TP37"/>
<gene>
    <name evidence="2" type="ORF">EEDITHA_LOCUS4626</name>
</gene>
<proteinExistence type="predicted"/>
<sequence length="271" mass="30800">MDHIELESENRVQEDQQIKMEVINEIVGLEDSYNVSQRPSTSNTSIVCGPVEQSFTPRKSVSLPRVCQSSCLDEKCKESLETIVTNMIGQIDLEKFESSPKIGGQRNKKMMPKEVLGDQDIQDRYDEANGGIYLDEIKESCFIEGKNEKKIRKQGYQTGRNYPSIIIIQPSVASEIQDLEILEFQPLLEPDKDENVVACSSDLEAVGNLKNYTPKKFVFNTPKSGQNKRRKLSEDLQRAQSDKEQAMAAYFRAKAEKVELVTLKLKLEIEQ</sequence>
<dbReference type="EMBL" id="CAKOGL010000007">
    <property type="protein sequence ID" value="CAH2088469.1"/>
    <property type="molecule type" value="Genomic_DNA"/>
</dbReference>
<comment type="caution">
    <text evidence="2">The sequence shown here is derived from an EMBL/GenBank/DDBJ whole genome shotgun (WGS) entry which is preliminary data.</text>
</comment>
<keyword evidence="3" id="KW-1185">Reference proteome</keyword>
<dbReference type="Proteomes" id="UP001153954">
    <property type="component" value="Unassembled WGS sequence"/>
</dbReference>
<evidence type="ECO:0000313" key="2">
    <source>
        <dbReference type="EMBL" id="CAH2088469.1"/>
    </source>
</evidence>
<feature type="coiled-coil region" evidence="1">
    <location>
        <begin position="229"/>
        <end position="256"/>
    </location>
</feature>
<protein>
    <submittedName>
        <fullName evidence="2">Uncharacterized protein</fullName>
    </submittedName>
</protein>
<name>A0AAU9TP37_EUPED</name>